<name>A0A0R3SQ84_HYMDI</name>
<feature type="compositionally biased region" description="Polar residues" evidence="1">
    <location>
        <begin position="354"/>
        <end position="363"/>
    </location>
</feature>
<dbReference type="EMBL" id="UYSG01010915">
    <property type="protein sequence ID" value="VDL59531.1"/>
    <property type="molecule type" value="Genomic_DNA"/>
</dbReference>
<organism evidence="5">
    <name type="scientific">Hymenolepis diminuta</name>
    <name type="common">Rat tapeworm</name>
    <dbReference type="NCBI Taxonomy" id="6216"/>
    <lineage>
        <taxon>Eukaryota</taxon>
        <taxon>Metazoa</taxon>
        <taxon>Spiralia</taxon>
        <taxon>Lophotrochozoa</taxon>
        <taxon>Platyhelminthes</taxon>
        <taxon>Cestoda</taxon>
        <taxon>Eucestoda</taxon>
        <taxon>Cyclophyllidea</taxon>
        <taxon>Hymenolepididae</taxon>
        <taxon>Hymenolepis</taxon>
    </lineage>
</organism>
<feature type="region of interest" description="Disordered" evidence="1">
    <location>
        <begin position="354"/>
        <end position="473"/>
    </location>
</feature>
<sequence length="473" mass="54092">MDFDPAYRRHKVHTFRTQKQEEREKQIKHKESAITAPYKSFPGLTLHIGGALSNEIENYRRCVIALLNFLDSVAYSWWDKLYSFNEQLVKRPSKSAEMIVELRMRLKAKLERLTPRMVTPAAAAIIAVEEQETIPVLPSNFLQRSNRRNILFRIGNVQEILNLAYSIARRLGEVERLKQQLILYTEEWINSDGRDFALRAQRLVLLAKNVKGCLVERFKGVQAIIIHYYRQRSSNSQVKMDNKLPVGVKPDPKTRLANAFTEVTAESFSSTNDEIFRILREADQTLTTDLNFTNNYIHNYMSKNFPVAKFSINSVESYEESTFLGDYLKPLEVRVDNLSLSSIVQGQFGFQQHNEAGNISSPTESKEKGNLAECDKDVSERSQGMPEIISYTQRNSCSEPRKSREQGHLINKILATSKPKASTNENGIPNLENTGSKITLFRLSSSFEDDQNTSLTQSDSEVSHDEKNPREPT</sequence>
<proteinExistence type="predicted"/>
<reference evidence="3 4" key="2">
    <citation type="submission" date="2018-11" db="EMBL/GenBank/DDBJ databases">
        <authorList>
            <consortium name="Pathogen Informatics"/>
        </authorList>
    </citation>
    <scope>NUCLEOTIDE SEQUENCE [LARGE SCALE GENOMIC DNA]</scope>
</reference>
<reference evidence="5" key="1">
    <citation type="submission" date="2017-02" db="UniProtKB">
        <authorList>
            <consortium name="WormBaseParasite"/>
        </authorList>
    </citation>
    <scope>IDENTIFICATION</scope>
</reference>
<dbReference type="InterPro" id="IPR043799">
    <property type="entry name" value="DUF5738"/>
</dbReference>
<gene>
    <name evidence="3" type="ORF">HDID_LOCUS7213</name>
</gene>
<dbReference type="WBParaSite" id="HDID_0000721501-mRNA-1">
    <property type="protein sequence ID" value="HDID_0000721501-mRNA-1"/>
    <property type="gene ID" value="HDID_0000721501"/>
</dbReference>
<feature type="compositionally biased region" description="Polar residues" evidence="1">
    <location>
        <begin position="419"/>
        <end position="460"/>
    </location>
</feature>
<evidence type="ECO:0000313" key="5">
    <source>
        <dbReference type="WBParaSite" id="HDID_0000721501-mRNA-1"/>
    </source>
</evidence>
<dbReference type="Pfam" id="PF19009">
    <property type="entry name" value="DUF5738"/>
    <property type="match status" value="1"/>
</dbReference>
<evidence type="ECO:0000259" key="2">
    <source>
        <dbReference type="Pfam" id="PF19009"/>
    </source>
</evidence>
<feature type="compositionally biased region" description="Basic and acidic residues" evidence="1">
    <location>
        <begin position="461"/>
        <end position="473"/>
    </location>
</feature>
<dbReference type="AlphaFoldDB" id="A0A0R3SQ84"/>
<feature type="compositionally biased region" description="Basic and acidic residues" evidence="1">
    <location>
        <begin position="364"/>
        <end position="380"/>
    </location>
</feature>
<feature type="domain" description="DUF5738" evidence="2">
    <location>
        <begin position="39"/>
        <end position="284"/>
    </location>
</feature>
<accession>A0A0R3SQ84</accession>
<dbReference type="STRING" id="6216.A0A0R3SQ84"/>
<dbReference type="Proteomes" id="UP000274504">
    <property type="component" value="Unassembled WGS sequence"/>
</dbReference>
<dbReference type="OrthoDB" id="6240115at2759"/>
<evidence type="ECO:0000313" key="4">
    <source>
        <dbReference type="Proteomes" id="UP000274504"/>
    </source>
</evidence>
<evidence type="ECO:0000256" key="1">
    <source>
        <dbReference type="SAM" id="MobiDB-lite"/>
    </source>
</evidence>
<protein>
    <submittedName>
        <fullName evidence="5">DUF5738 domain-containing protein</fullName>
    </submittedName>
</protein>
<evidence type="ECO:0000313" key="3">
    <source>
        <dbReference type="EMBL" id="VDL59531.1"/>
    </source>
</evidence>